<evidence type="ECO:0000256" key="1">
    <source>
        <dbReference type="SAM" id="MobiDB-lite"/>
    </source>
</evidence>
<dbReference type="RefSeq" id="XP_070913181.1">
    <property type="nucleotide sequence ID" value="XM_071057080.1"/>
</dbReference>
<gene>
    <name evidence="2" type="ORF">MFIFM68171_01658</name>
</gene>
<keyword evidence="3" id="KW-1185">Reference proteome</keyword>
<protein>
    <recommendedName>
        <fullName evidence="4">HCNGP-like protein</fullName>
    </recommendedName>
</protein>
<feature type="region of interest" description="Disordered" evidence="1">
    <location>
        <begin position="1"/>
        <end position="136"/>
    </location>
</feature>
<dbReference type="EMBL" id="BAAFSV010000001">
    <property type="protein sequence ID" value="GAB1311448.1"/>
    <property type="molecule type" value="Genomic_DNA"/>
</dbReference>
<accession>A0ABQ0G123</accession>
<dbReference type="PANTHER" id="PTHR13464:SF0">
    <property type="entry name" value="SAP30-BINDING PROTEIN"/>
    <property type="match status" value="1"/>
</dbReference>
<feature type="compositionally biased region" description="Gly residues" evidence="1">
    <location>
        <begin position="309"/>
        <end position="336"/>
    </location>
</feature>
<feature type="compositionally biased region" description="Gly residues" evidence="1">
    <location>
        <begin position="229"/>
        <end position="242"/>
    </location>
</feature>
<feature type="region of interest" description="Disordered" evidence="1">
    <location>
        <begin position="213"/>
        <end position="250"/>
    </location>
</feature>
<comment type="caution">
    <text evidence="2">The sequence shown here is derived from an EMBL/GenBank/DDBJ whole genome shotgun (WGS) entry which is preliminary data.</text>
</comment>
<evidence type="ECO:0008006" key="4">
    <source>
        <dbReference type="Google" id="ProtNLM"/>
    </source>
</evidence>
<evidence type="ECO:0000313" key="3">
    <source>
        <dbReference type="Proteomes" id="UP001628179"/>
    </source>
</evidence>
<dbReference type="GeneID" id="98172403"/>
<reference evidence="2 3" key="1">
    <citation type="submission" date="2024-09" db="EMBL/GenBank/DDBJ databases">
        <title>Itraconazole resistance in Madurella fahalii resulting from another homologue of gene encoding cytochrome P450 14-alpha sterol demethylase (CYP51).</title>
        <authorList>
            <person name="Yoshioka I."/>
            <person name="Fahal A.H."/>
            <person name="Kaneko S."/>
            <person name="Yaguchi T."/>
        </authorList>
    </citation>
    <scope>NUCLEOTIDE SEQUENCE [LARGE SCALE GENOMIC DNA]</scope>
    <source>
        <strain evidence="2 3">IFM 68171</strain>
    </source>
</reference>
<proteinExistence type="predicted"/>
<feature type="region of interest" description="Disordered" evidence="1">
    <location>
        <begin position="304"/>
        <end position="345"/>
    </location>
</feature>
<evidence type="ECO:0000313" key="2">
    <source>
        <dbReference type="EMBL" id="GAB1311448.1"/>
    </source>
</evidence>
<feature type="compositionally biased region" description="Polar residues" evidence="1">
    <location>
        <begin position="33"/>
        <end position="50"/>
    </location>
</feature>
<feature type="compositionally biased region" description="Pro residues" evidence="1">
    <location>
        <begin position="52"/>
        <end position="66"/>
    </location>
</feature>
<feature type="compositionally biased region" description="Pro residues" evidence="1">
    <location>
        <begin position="74"/>
        <end position="86"/>
    </location>
</feature>
<dbReference type="PANTHER" id="PTHR13464">
    <property type="entry name" value="TRANSCRIPTIONAL REGULATOR PROTEIN HCNGP"/>
    <property type="match status" value="1"/>
</dbReference>
<sequence>MGLVQYDSSDEDEDVPIQTRPPATKPSAEPLPSNINSDSQSHPTTSTTTAEPPLPPQPTPPEPGPLLGPALGPSRPPPQALQPPPTAAAAGAGGGGGEGEEEEAEVDLSFLDADHPTNPTQPAEPPRSPYTAARTLLRDLTLPSVPNMDIPASPPGSPPPGHDALTAKFDSFLRLKRTRGVHFNERLASSAGLRNPALMDKLLAFVGVETGFGDDDEGTGEGDADAGEGDGGGGGDADGGLQKGRKAGGRRATEQYATVLSGEVWDPHCFPAWGFKGALKKAQELGRKERERGKGEAVEFVSATTAADGGNGTPAEMGGGSRAGTPAGGGAGVGGVGKRKGRFDM</sequence>
<dbReference type="Proteomes" id="UP001628179">
    <property type="component" value="Unassembled WGS sequence"/>
</dbReference>
<dbReference type="InterPro" id="IPR012479">
    <property type="entry name" value="SAP30BP"/>
</dbReference>
<organism evidence="2 3">
    <name type="scientific">Madurella fahalii</name>
    <dbReference type="NCBI Taxonomy" id="1157608"/>
    <lineage>
        <taxon>Eukaryota</taxon>
        <taxon>Fungi</taxon>
        <taxon>Dikarya</taxon>
        <taxon>Ascomycota</taxon>
        <taxon>Pezizomycotina</taxon>
        <taxon>Sordariomycetes</taxon>
        <taxon>Sordariomycetidae</taxon>
        <taxon>Sordariales</taxon>
        <taxon>Sordariales incertae sedis</taxon>
        <taxon>Madurella</taxon>
    </lineage>
</organism>
<name>A0ABQ0G123_9PEZI</name>
<dbReference type="Pfam" id="PF07818">
    <property type="entry name" value="HCNGP"/>
    <property type="match status" value="1"/>
</dbReference>
<feature type="compositionally biased region" description="Acidic residues" evidence="1">
    <location>
        <begin position="213"/>
        <end position="228"/>
    </location>
</feature>